<name>A0A834PD02_VESPE</name>
<proteinExistence type="predicted"/>
<evidence type="ECO:0000313" key="2">
    <source>
        <dbReference type="EMBL" id="KAF7435765.1"/>
    </source>
</evidence>
<reference evidence="2" key="1">
    <citation type="journal article" date="2020" name="G3 (Bethesda)">
        <title>High-Quality Assemblies for Three Invasive Social Wasps from the &lt;i&gt;Vespula&lt;/i&gt; Genus.</title>
        <authorList>
            <person name="Harrop T.W.R."/>
            <person name="Guhlin J."/>
            <person name="McLaughlin G.M."/>
            <person name="Permina E."/>
            <person name="Stockwell P."/>
            <person name="Gilligan J."/>
            <person name="Le Lec M.F."/>
            <person name="Gruber M.A.M."/>
            <person name="Quinn O."/>
            <person name="Lovegrove M."/>
            <person name="Duncan E.J."/>
            <person name="Remnant E.J."/>
            <person name="Van Eeckhoven J."/>
            <person name="Graham B."/>
            <person name="Knapp R.A."/>
            <person name="Langford K.W."/>
            <person name="Kronenberg Z."/>
            <person name="Press M.O."/>
            <person name="Eacker S.M."/>
            <person name="Wilson-Rankin E.E."/>
            <person name="Purcell J."/>
            <person name="Lester P.J."/>
            <person name="Dearden P.K."/>
        </authorList>
    </citation>
    <scope>NUCLEOTIDE SEQUENCE</scope>
    <source>
        <strain evidence="2">Volc-1</strain>
    </source>
</reference>
<evidence type="ECO:0000313" key="3">
    <source>
        <dbReference type="Proteomes" id="UP000600918"/>
    </source>
</evidence>
<dbReference type="AlphaFoldDB" id="A0A834PD02"/>
<feature type="region of interest" description="Disordered" evidence="1">
    <location>
        <begin position="56"/>
        <end position="82"/>
    </location>
</feature>
<keyword evidence="3" id="KW-1185">Reference proteome</keyword>
<sequence length="82" mass="8731">MHLALGVQHASADQRSRTALPAIGAAVSRLERFQTQFSLAAIADAVGSSHLQGGSWQVSKLRRKEEEGGVEVESEGGARGWM</sequence>
<dbReference type="Proteomes" id="UP000600918">
    <property type="component" value="Unassembled WGS sequence"/>
</dbReference>
<comment type="caution">
    <text evidence="2">The sequence shown here is derived from an EMBL/GenBank/DDBJ whole genome shotgun (WGS) entry which is preliminary data.</text>
</comment>
<protein>
    <submittedName>
        <fullName evidence="2">Uncharacterized protein</fullName>
    </submittedName>
</protein>
<evidence type="ECO:0000256" key="1">
    <source>
        <dbReference type="SAM" id="MobiDB-lite"/>
    </source>
</evidence>
<accession>A0A834PD02</accession>
<gene>
    <name evidence="2" type="ORF">H0235_003956</name>
</gene>
<dbReference type="EMBL" id="JACSDY010000002">
    <property type="protein sequence ID" value="KAF7435765.1"/>
    <property type="molecule type" value="Genomic_DNA"/>
</dbReference>
<organism evidence="2 3">
    <name type="scientific">Vespula pensylvanica</name>
    <name type="common">Western yellow jacket</name>
    <name type="synonym">Wasp</name>
    <dbReference type="NCBI Taxonomy" id="30213"/>
    <lineage>
        <taxon>Eukaryota</taxon>
        <taxon>Metazoa</taxon>
        <taxon>Ecdysozoa</taxon>
        <taxon>Arthropoda</taxon>
        <taxon>Hexapoda</taxon>
        <taxon>Insecta</taxon>
        <taxon>Pterygota</taxon>
        <taxon>Neoptera</taxon>
        <taxon>Endopterygota</taxon>
        <taxon>Hymenoptera</taxon>
        <taxon>Apocrita</taxon>
        <taxon>Aculeata</taxon>
        <taxon>Vespoidea</taxon>
        <taxon>Vespidae</taxon>
        <taxon>Vespinae</taxon>
        <taxon>Vespula</taxon>
    </lineage>
</organism>